<organism evidence="1 2">
    <name type="scientific">Methylobacterium pseudosasicola</name>
    <dbReference type="NCBI Taxonomy" id="582667"/>
    <lineage>
        <taxon>Bacteria</taxon>
        <taxon>Pseudomonadati</taxon>
        <taxon>Pseudomonadota</taxon>
        <taxon>Alphaproteobacteria</taxon>
        <taxon>Hyphomicrobiales</taxon>
        <taxon>Methylobacteriaceae</taxon>
        <taxon>Methylobacterium</taxon>
    </lineage>
</organism>
<gene>
    <name evidence="1" type="ORF">SAMN05192568_105011</name>
</gene>
<dbReference type="Proteomes" id="UP000199048">
    <property type="component" value="Unassembled WGS sequence"/>
</dbReference>
<protein>
    <recommendedName>
        <fullName evidence="3">Helix-turn-helix domain-containing protein</fullName>
    </recommendedName>
</protein>
<dbReference type="RefSeq" id="WP_092046101.1">
    <property type="nucleotide sequence ID" value="NZ_FOTK01000050.1"/>
</dbReference>
<dbReference type="EMBL" id="FOTK01000050">
    <property type="protein sequence ID" value="SFM72369.1"/>
    <property type="molecule type" value="Genomic_DNA"/>
</dbReference>
<sequence length="83" mass="8877">MNEREERRRDLLRNLALHAGPARGRMGLSLMDAARLAGLTSEGLVTVERGAGCALSLAAVEHLTLFLGLTESGLPRPRPAGMQ</sequence>
<dbReference type="STRING" id="582667.SAMN05192568_105011"/>
<reference evidence="2" key="1">
    <citation type="submission" date="2016-10" db="EMBL/GenBank/DDBJ databases">
        <authorList>
            <person name="Varghese N."/>
            <person name="Submissions S."/>
        </authorList>
    </citation>
    <scope>NUCLEOTIDE SEQUENCE [LARGE SCALE GENOMIC DNA]</scope>
    <source>
        <strain evidence="2">BL36</strain>
    </source>
</reference>
<accession>A0A1I4T6P1</accession>
<keyword evidence="2" id="KW-1185">Reference proteome</keyword>
<evidence type="ECO:0000313" key="2">
    <source>
        <dbReference type="Proteomes" id="UP000199048"/>
    </source>
</evidence>
<proteinExistence type="predicted"/>
<dbReference type="AlphaFoldDB" id="A0A1I4T6P1"/>
<name>A0A1I4T6P1_9HYPH</name>
<evidence type="ECO:0000313" key="1">
    <source>
        <dbReference type="EMBL" id="SFM72369.1"/>
    </source>
</evidence>
<evidence type="ECO:0008006" key="3">
    <source>
        <dbReference type="Google" id="ProtNLM"/>
    </source>
</evidence>